<dbReference type="InterPro" id="IPR013228">
    <property type="entry name" value="PE-PPE_C"/>
</dbReference>
<evidence type="ECO:0000256" key="2">
    <source>
        <dbReference type="SAM" id="SignalP"/>
    </source>
</evidence>
<keyword evidence="5" id="KW-1185">Reference proteome</keyword>
<reference evidence="4 5" key="1">
    <citation type="journal article" date="2015" name="Genome Biol. Evol.">
        <title>Characterization of Three Mycobacterium spp. with Potential Use in Bioremediation by Genome Sequencing and Comparative Genomics.</title>
        <authorList>
            <person name="Das S."/>
            <person name="Pettersson B.M."/>
            <person name="Behra P.R."/>
            <person name="Ramesh M."/>
            <person name="Dasgupta S."/>
            <person name="Bhattacharya A."/>
            <person name="Kirsebom L.A."/>
        </authorList>
    </citation>
    <scope>NUCLEOTIDE SEQUENCE [LARGE SCALE GENOMIC DNA]</scope>
    <source>
        <strain evidence="4 5">DSM 44219</strain>
    </source>
</reference>
<feature type="domain" description="PE-PPE" evidence="3">
    <location>
        <begin position="62"/>
        <end position="288"/>
    </location>
</feature>
<evidence type="ECO:0000313" key="4">
    <source>
        <dbReference type="EMBL" id="KMO85028.1"/>
    </source>
</evidence>
<protein>
    <submittedName>
        <fullName evidence="4">Putative PPE family protein PPE42</fullName>
    </submittedName>
</protein>
<dbReference type="OrthoDB" id="4624533at2"/>
<dbReference type="Pfam" id="PF08237">
    <property type="entry name" value="PE-PPE"/>
    <property type="match status" value="1"/>
</dbReference>
<dbReference type="Proteomes" id="UP000036176">
    <property type="component" value="Unassembled WGS sequence"/>
</dbReference>
<feature type="compositionally biased region" description="Low complexity" evidence="1">
    <location>
        <begin position="396"/>
        <end position="415"/>
    </location>
</feature>
<evidence type="ECO:0000259" key="3">
    <source>
        <dbReference type="Pfam" id="PF08237"/>
    </source>
</evidence>
<dbReference type="PATRIC" id="fig|1800.3.peg.36"/>
<feature type="region of interest" description="Disordered" evidence="1">
    <location>
        <begin position="299"/>
        <end position="415"/>
    </location>
</feature>
<feature type="compositionally biased region" description="Low complexity" evidence="1">
    <location>
        <begin position="299"/>
        <end position="322"/>
    </location>
</feature>
<evidence type="ECO:0000256" key="1">
    <source>
        <dbReference type="SAM" id="MobiDB-lite"/>
    </source>
</evidence>
<gene>
    <name evidence="4" type="ORF">MCHUDSM44219_00036</name>
</gene>
<comment type="caution">
    <text evidence="4">The sequence shown here is derived from an EMBL/GenBank/DDBJ whole genome shotgun (WGS) entry which is preliminary data.</text>
</comment>
<keyword evidence="2" id="KW-0732">Signal</keyword>
<feature type="compositionally biased region" description="Basic and acidic residues" evidence="1">
    <location>
        <begin position="343"/>
        <end position="395"/>
    </location>
</feature>
<feature type="chain" id="PRO_5038419516" evidence="2">
    <location>
        <begin position="23"/>
        <end position="415"/>
    </location>
</feature>
<organism evidence="4 5">
    <name type="scientific">Mycolicibacterium chubuense</name>
    <name type="common">Mycobacterium chubuense</name>
    <dbReference type="NCBI Taxonomy" id="1800"/>
    <lineage>
        <taxon>Bacteria</taxon>
        <taxon>Bacillati</taxon>
        <taxon>Actinomycetota</taxon>
        <taxon>Actinomycetes</taxon>
        <taxon>Mycobacteriales</taxon>
        <taxon>Mycobacteriaceae</taxon>
        <taxon>Mycolicibacterium</taxon>
    </lineage>
</organism>
<feature type="signal peptide" evidence="2">
    <location>
        <begin position="1"/>
        <end position="22"/>
    </location>
</feature>
<dbReference type="EMBL" id="JYNX01000002">
    <property type="protein sequence ID" value="KMO85028.1"/>
    <property type="molecule type" value="Genomic_DNA"/>
</dbReference>
<sequence precursor="true">MKASIRKAGVACGTAFASIALALSTATGAGASSTAVMIGGIKIPTMTDIMMAPLLEGAFKNQTRTSVTWPAQAGPYSGKGDMTLGASIAVGIPNLEAAINTALGNLSRDAQGNPINGEKVTVVGLSAGSLVVNEVLRDWVKSGEMPDPEDVTFIVVEDSSRQKLINDVKYSSKFDYTYQPPPITPYDIVVITGEYDGMADMPDRPFNFLAIMNAMAGSIVVHVPVMYTTSMAELAALEGTKYYTEDTNIKGGVTKHYLVPTATLPLVQLMPWLKPKEAELKAKIDKGYSRNDPATATAAKTAAVAPGDEAATDTTEAAATPASNAGGEEASSGQAQPAPKVDAQSRRDARAEARAEAKAQRAEAKAARAEARAAAKADAAAKREARKAAREEAKSGGDTAPSDGSGSSDSSGSSE</sequence>
<proteinExistence type="predicted"/>
<evidence type="ECO:0000313" key="5">
    <source>
        <dbReference type="Proteomes" id="UP000036176"/>
    </source>
</evidence>
<dbReference type="AlphaFoldDB" id="A0A0J6WSC1"/>
<name>A0A0J6WSC1_MYCCU</name>
<accession>A0A0J6WSC1</accession>